<proteinExistence type="predicted"/>
<reference evidence="2 3" key="1">
    <citation type="submission" date="2019-05" db="EMBL/GenBank/DDBJ databases">
        <title>The Complete Genome Sequence of the n-alkane-degrading Desulfoglaeba alkanexedens ALDC reveals multiple alkylsuccinate synthase gene clusters.</title>
        <authorList>
            <person name="Callaghan A.V."/>
            <person name="Davidova I.A."/>
            <person name="Duncan K.E."/>
            <person name="Morris B."/>
            <person name="McInerney M.J."/>
        </authorList>
    </citation>
    <scope>NUCLEOTIDE SEQUENCE [LARGE SCALE GENOMIC DNA]</scope>
    <source>
        <strain evidence="2 3">ALDC</strain>
    </source>
</reference>
<dbReference type="SUPFAM" id="SSF48452">
    <property type="entry name" value="TPR-like"/>
    <property type="match status" value="1"/>
</dbReference>
<feature type="transmembrane region" description="Helical" evidence="1">
    <location>
        <begin position="36"/>
        <end position="57"/>
    </location>
</feature>
<evidence type="ECO:0000313" key="2">
    <source>
        <dbReference type="EMBL" id="QCQ21503.1"/>
    </source>
</evidence>
<dbReference type="InterPro" id="IPR011990">
    <property type="entry name" value="TPR-like_helical_dom_sf"/>
</dbReference>
<keyword evidence="1" id="KW-0812">Transmembrane</keyword>
<dbReference type="EMBL" id="CP040098">
    <property type="protein sequence ID" value="QCQ21503.1"/>
    <property type="molecule type" value="Genomic_DNA"/>
</dbReference>
<dbReference type="Gene3D" id="1.25.40.10">
    <property type="entry name" value="Tetratricopeptide repeat domain"/>
    <property type="match status" value="1"/>
</dbReference>
<keyword evidence="1" id="KW-1133">Transmembrane helix</keyword>
<name>A0A4P8L1M4_9BACT</name>
<dbReference type="KEGG" id="dax:FDQ92_04520"/>
<dbReference type="RefSeq" id="WP_137423474.1">
    <property type="nucleotide sequence ID" value="NZ_CP040098.1"/>
</dbReference>
<organism evidence="2 3">
    <name type="scientific">Desulfoglaeba alkanexedens ALDC</name>
    <dbReference type="NCBI Taxonomy" id="980445"/>
    <lineage>
        <taxon>Bacteria</taxon>
        <taxon>Pseudomonadati</taxon>
        <taxon>Thermodesulfobacteriota</taxon>
        <taxon>Syntrophobacteria</taxon>
        <taxon>Syntrophobacterales</taxon>
        <taxon>Syntrophobacteraceae</taxon>
        <taxon>Desulfoglaeba</taxon>
    </lineage>
</organism>
<evidence type="ECO:0000313" key="3">
    <source>
        <dbReference type="Proteomes" id="UP000298602"/>
    </source>
</evidence>
<sequence>MAAKRIKVPKGATRKADDIPGMIERLQLWVTEHLRVLGGFLAGIVAVLLISWGYGVYDSAGERRALTEYTEIFQKWADAAGPEAAEARRDELIRELEGFVAANSGTRAARNALVDLSRLCFEAGRYDDALQWQKRALKEADGKAGTDLLVRYQMGLTLEALDRKDEAIASWRLLSESAPAEMRREALWHVGKILEEKGETAEALEFYEKAAETSGFYPGEDLLDETIARLRREVSSGSSSGETGEEAAS</sequence>
<evidence type="ECO:0000256" key="1">
    <source>
        <dbReference type="SAM" id="Phobius"/>
    </source>
</evidence>
<reference evidence="2 3" key="2">
    <citation type="submission" date="2019-05" db="EMBL/GenBank/DDBJ databases">
        <authorList>
            <person name="Suflita J.M."/>
            <person name="Marks C.R."/>
        </authorList>
    </citation>
    <scope>NUCLEOTIDE SEQUENCE [LARGE SCALE GENOMIC DNA]</scope>
    <source>
        <strain evidence="2 3">ALDC</strain>
    </source>
</reference>
<protein>
    <submittedName>
        <fullName evidence="2">Tetratricopeptide repeat protein</fullName>
    </submittedName>
</protein>
<accession>A0A4P8L1M4</accession>
<dbReference type="OrthoDB" id="5514153at2"/>
<dbReference type="Proteomes" id="UP000298602">
    <property type="component" value="Chromosome"/>
</dbReference>
<dbReference type="AlphaFoldDB" id="A0A4P8L1M4"/>
<gene>
    <name evidence="2" type="ORF">FDQ92_04520</name>
</gene>
<keyword evidence="1" id="KW-0472">Membrane</keyword>
<keyword evidence="3" id="KW-1185">Reference proteome</keyword>
<dbReference type="Pfam" id="PF13432">
    <property type="entry name" value="TPR_16"/>
    <property type="match status" value="2"/>
</dbReference>